<accession>A0ABW4ESG8</accession>
<feature type="region of interest" description="Disordered" evidence="3">
    <location>
        <begin position="898"/>
        <end position="921"/>
    </location>
</feature>
<name>A0ABW4ESG8_9PSEU</name>
<evidence type="ECO:0000259" key="4">
    <source>
        <dbReference type="PROSITE" id="PS50043"/>
    </source>
</evidence>
<keyword evidence="2 5" id="KW-0067">ATP-binding</keyword>
<dbReference type="GO" id="GO:0005524">
    <property type="term" value="F:ATP binding"/>
    <property type="evidence" value="ECO:0007669"/>
    <property type="project" value="UniProtKB-KW"/>
</dbReference>
<dbReference type="InterPro" id="IPR027417">
    <property type="entry name" value="P-loop_NTPase"/>
</dbReference>
<dbReference type="Pfam" id="PF13191">
    <property type="entry name" value="AAA_16"/>
    <property type="match status" value="1"/>
</dbReference>
<dbReference type="RefSeq" id="WP_344724538.1">
    <property type="nucleotide sequence ID" value="NZ_BAAAUS010000026.1"/>
</dbReference>
<dbReference type="InterPro" id="IPR036388">
    <property type="entry name" value="WH-like_DNA-bd_sf"/>
</dbReference>
<dbReference type="InterPro" id="IPR000792">
    <property type="entry name" value="Tscrpt_reg_LuxR_C"/>
</dbReference>
<evidence type="ECO:0000256" key="3">
    <source>
        <dbReference type="SAM" id="MobiDB-lite"/>
    </source>
</evidence>
<gene>
    <name evidence="5" type="ORF">ACFSJD_09755</name>
</gene>
<dbReference type="Gene3D" id="3.40.50.300">
    <property type="entry name" value="P-loop containing nucleotide triphosphate hydrolases"/>
    <property type="match status" value="1"/>
</dbReference>
<dbReference type="PRINTS" id="PR00038">
    <property type="entry name" value="HTHLUXR"/>
</dbReference>
<dbReference type="InterPro" id="IPR041664">
    <property type="entry name" value="AAA_16"/>
</dbReference>
<evidence type="ECO:0000313" key="6">
    <source>
        <dbReference type="Proteomes" id="UP001597114"/>
    </source>
</evidence>
<reference evidence="6" key="1">
    <citation type="journal article" date="2019" name="Int. J. Syst. Evol. Microbiol.">
        <title>The Global Catalogue of Microorganisms (GCM) 10K type strain sequencing project: providing services to taxonomists for standard genome sequencing and annotation.</title>
        <authorList>
            <consortium name="The Broad Institute Genomics Platform"/>
            <consortium name="The Broad Institute Genome Sequencing Center for Infectious Disease"/>
            <person name="Wu L."/>
            <person name="Ma J."/>
        </authorList>
    </citation>
    <scope>NUCLEOTIDE SEQUENCE [LARGE SCALE GENOMIC DNA]</scope>
    <source>
        <strain evidence="6">CCM 7043</strain>
    </source>
</reference>
<dbReference type="PANTHER" id="PTHR16305:SF35">
    <property type="entry name" value="TRANSCRIPTIONAL ACTIVATOR DOMAIN"/>
    <property type="match status" value="1"/>
</dbReference>
<feature type="domain" description="HTH luxR-type" evidence="4">
    <location>
        <begin position="842"/>
        <end position="908"/>
    </location>
</feature>
<dbReference type="Gene3D" id="1.10.10.10">
    <property type="entry name" value="Winged helix-like DNA-binding domain superfamily/Winged helix DNA-binding domain"/>
    <property type="match status" value="1"/>
</dbReference>
<dbReference type="PROSITE" id="PS50043">
    <property type="entry name" value="HTH_LUXR_2"/>
    <property type="match status" value="1"/>
</dbReference>
<dbReference type="PROSITE" id="PS00622">
    <property type="entry name" value="HTH_LUXR_1"/>
    <property type="match status" value="1"/>
</dbReference>
<keyword evidence="1" id="KW-0547">Nucleotide-binding</keyword>
<dbReference type="SUPFAM" id="SSF52540">
    <property type="entry name" value="P-loop containing nucleoside triphosphate hydrolases"/>
    <property type="match status" value="1"/>
</dbReference>
<sequence>MLLGRQHECEVLDRLLEAVRAGESRALVVRGEPGVGKTALLQYLVGQASGCRMAYATGIQSEMELAFAGLHQLCTPMLDRLERLPQPQRDALTTAFGISAGDPPDRFLVSLAVLGLLAGVAEERPLICVVEDAQWLDRASVQALVFVARRLTAESVGVIFAARSGEAPELTGLAQLVITGLPDEDARELLCSTLHWPLDDRVRDRLIAETRGNPLALLELPRGLTPAELSGGVPGPRRLPQQIEFSFQRQMARLPSETRRLLLVAAAEPLGDGALMFRAAEQLGIGADAAGPAVEAGLLEIGGRVLFRHPLVRSAVYRAASPQERRSAHRALADATDPEADFDRRAWHAAHATAGQDEDVAADLEHAAGRAQARGDLVAGAAFLGRAVELTVDPNRRAERALAAAQATHLAGAHDAALKLLCLAEACPLTKLQRAKLDLQHARIAFTVNRGRQAPPLLLQAAKRLEQLDVELAGQTYLEALLATMFAGALADGNSMREAAQAARAASPTSRHPRAPDLLLEGLAVRFNDGYAAGAPVLKRALRAFRDHHLSLQEGLRWLWHAGITAAHLWDYDTWELLATRFVRTARETGAVTMLPLALSLRIGVHVFFGQLTEAASLREELNSVIDVTGDPPSPIAMLLAAWQGREVEARELIEATTAEVLRRGEGDGLVKAQLAAALLDNSRCRYGDALAAAQQAADQPPVFGVIPWAALAELVEAATRCGTPERAADAFRQLTEITRASGTDWALGIQARSRALLSCGRDAERAYREAIDRLGRTRIRGELARAHLLYGEWLRRQGRRLDAREQLRTAHDIFAAIGAKAFVHRAAAELRATGESARKRSVDTNIDLTFQEAQVVRLVREGLSNAEIGAHLFISPRTVEWHLGRIFSKLGITSRRQLRTSVPPRPRRSTRSVSRDYGSP</sequence>
<evidence type="ECO:0000256" key="2">
    <source>
        <dbReference type="ARBA" id="ARBA00022840"/>
    </source>
</evidence>
<organism evidence="5 6">
    <name type="scientific">Pseudonocardia yunnanensis</name>
    <dbReference type="NCBI Taxonomy" id="58107"/>
    <lineage>
        <taxon>Bacteria</taxon>
        <taxon>Bacillati</taxon>
        <taxon>Actinomycetota</taxon>
        <taxon>Actinomycetes</taxon>
        <taxon>Pseudonocardiales</taxon>
        <taxon>Pseudonocardiaceae</taxon>
        <taxon>Pseudonocardia</taxon>
    </lineage>
</organism>
<dbReference type="CDD" id="cd06170">
    <property type="entry name" value="LuxR_C_like"/>
    <property type="match status" value="1"/>
</dbReference>
<dbReference type="SUPFAM" id="SSF46894">
    <property type="entry name" value="C-terminal effector domain of the bipartite response regulators"/>
    <property type="match status" value="1"/>
</dbReference>
<dbReference type="Proteomes" id="UP001597114">
    <property type="component" value="Unassembled WGS sequence"/>
</dbReference>
<dbReference type="EMBL" id="JBHUCO010000011">
    <property type="protein sequence ID" value="MFD1517773.1"/>
    <property type="molecule type" value="Genomic_DNA"/>
</dbReference>
<proteinExistence type="predicted"/>
<dbReference type="SMART" id="SM00421">
    <property type="entry name" value="HTH_LUXR"/>
    <property type="match status" value="1"/>
</dbReference>
<dbReference type="SUPFAM" id="SSF48452">
    <property type="entry name" value="TPR-like"/>
    <property type="match status" value="1"/>
</dbReference>
<dbReference type="PANTHER" id="PTHR16305">
    <property type="entry name" value="TESTICULAR SOLUBLE ADENYLYL CYCLASE"/>
    <property type="match status" value="1"/>
</dbReference>
<dbReference type="InterPro" id="IPR016032">
    <property type="entry name" value="Sig_transdc_resp-reg_C-effctor"/>
</dbReference>
<evidence type="ECO:0000313" key="5">
    <source>
        <dbReference type="EMBL" id="MFD1517773.1"/>
    </source>
</evidence>
<dbReference type="Pfam" id="PF00196">
    <property type="entry name" value="GerE"/>
    <property type="match status" value="1"/>
</dbReference>
<comment type="caution">
    <text evidence="5">The sequence shown here is derived from an EMBL/GenBank/DDBJ whole genome shotgun (WGS) entry which is preliminary data.</text>
</comment>
<keyword evidence="6" id="KW-1185">Reference proteome</keyword>
<evidence type="ECO:0000256" key="1">
    <source>
        <dbReference type="ARBA" id="ARBA00022741"/>
    </source>
</evidence>
<dbReference type="InterPro" id="IPR011990">
    <property type="entry name" value="TPR-like_helical_dom_sf"/>
</dbReference>
<protein>
    <submittedName>
        <fullName evidence="5">ATP-binding protein</fullName>
    </submittedName>
</protein>